<feature type="binding site" evidence="18">
    <location>
        <position position="228"/>
    </location>
    <ligand>
        <name>Mg(2+)</name>
        <dbReference type="ChEBI" id="CHEBI:18420"/>
    </ligand>
</feature>
<dbReference type="EMBL" id="CBTJ020000019">
    <property type="protein sequence ID" value="CDI01207.1"/>
    <property type="molecule type" value="Genomic_DNA"/>
</dbReference>
<evidence type="ECO:0000256" key="2">
    <source>
        <dbReference type="ARBA" id="ARBA00007707"/>
    </source>
</evidence>
<keyword evidence="4 18" id="KW-0963">Cytoplasm</keyword>
<evidence type="ECO:0000256" key="5">
    <source>
        <dbReference type="ARBA" id="ARBA00022679"/>
    </source>
</evidence>
<dbReference type="GO" id="GO:0000287">
    <property type="term" value="F:magnesium ion binding"/>
    <property type="evidence" value="ECO:0007669"/>
    <property type="project" value="UniProtKB-UniRule"/>
</dbReference>
<dbReference type="Proteomes" id="UP000035760">
    <property type="component" value="Unassembled WGS sequence"/>
</dbReference>
<evidence type="ECO:0000256" key="18">
    <source>
        <dbReference type="HAMAP-Rule" id="MF_01631"/>
    </source>
</evidence>
<dbReference type="AlphaFoldDB" id="W6M1A4"/>
<feature type="binding site" evidence="18">
    <location>
        <position position="155"/>
    </location>
    <ligand>
        <name>UDP-N-acetyl-alpha-D-glucosamine</name>
        <dbReference type="ChEBI" id="CHEBI:57705"/>
    </ligand>
</feature>
<feature type="binding site" evidence="18">
    <location>
        <position position="367"/>
    </location>
    <ligand>
        <name>UDP-N-acetyl-alpha-D-glucosamine</name>
        <dbReference type="ChEBI" id="CHEBI:57705"/>
    </ligand>
</feature>
<evidence type="ECO:0000256" key="6">
    <source>
        <dbReference type="ARBA" id="ARBA00022695"/>
    </source>
</evidence>
<dbReference type="SUPFAM" id="SSF53448">
    <property type="entry name" value="Nucleotide-diphospho-sugar transferases"/>
    <property type="match status" value="1"/>
</dbReference>
<evidence type="ECO:0000256" key="13">
    <source>
        <dbReference type="ARBA" id="ARBA00023315"/>
    </source>
</evidence>
<dbReference type="PANTHER" id="PTHR43584:SF3">
    <property type="entry name" value="BIFUNCTIONAL PROTEIN GLMU"/>
    <property type="match status" value="1"/>
</dbReference>
<dbReference type="UniPathway" id="UPA00113">
    <property type="reaction ID" value="UER00532"/>
</dbReference>
<evidence type="ECO:0000313" key="21">
    <source>
        <dbReference type="Proteomes" id="UP000035760"/>
    </source>
</evidence>
<keyword evidence="12 18" id="KW-0511">Multifunctional enzyme</keyword>
<keyword evidence="8 18" id="KW-0677">Repeat</keyword>
<feature type="binding site" evidence="18">
    <location>
        <position position="170"/>
    </location>
    <ligand>
        <name>UDP-N-acetyl-alpha-D-glucosamine</name>
        <dbReference type="ChEBI" id="CHEBI:57705"/>
    </ligand>
</feature>
<dbReference type="InterPro" id="IPR029044">
    <property type="entry name" value="Nucleotide-diphossugar_trans"/>
</dbReference>
<dbReference type="Pfam" id="PF12804">
    <property type="entry name" value="NTP_transf_3"/>
    <property type="match status" value="1"/>
</dbReference>
<feature type="binding site" evidence="18">
    <location>
        <begin position="387"/>
        <end position="388"/>
    </location>
    <ligand>
        <name>acetyl-CoA</name>
        <dbReference type="ChEBI" id="CHEBI:57288"/>
    </ligand>
</feature>
<dbReference type="EC" id="2.3.1.157" evidence="18"/>
<evidence type="ECO:0000256" key="7">
    <source>
        <dbReference type="ARBA" id="ARBA00022723"/>
    </source>
</evidence>
<feature type="binding site" evidence="18">
    <location>
        <position position="228"/>
    </location>
    <ligand>
        <name>UDP-N-acetyl-alpha-D-glucosamine</name>
        <dbReference type="ChEBI" id="CHEBI:57705"/>
    </ligand>
</feature>
<comment type="cofactor">
    <cofactor evidence="18">
        <name>Mg(2+)</name>
        <dbReference type="ChEBI" id="CHEBI:18420"/>
    </cofactor>
    <text evidence="18">Binds 1 Mg(2+) ion per subunit.</text>
</comment>
<dbReference type="GO" id="GO:0071555">
    <property type="term" value="P:cell wall organization"/>
    <property type="evidence" value="ECO:0007669"/>
    <property type="project" value="UniProtKB-KW"/>
</dbReference>
<feature type="binding site" evidence="18">
    <location>
        <position position="406"/>
    </location>
    <ligand>
        <name>acetyl-CoA</name>
        <dbReference type="ChEBI" id="CHEBI:57288"/>
    </ligand>
</feature>
<dbReference type="GO" id="GO:0009252">
    <property type="term" value="P:peptidoglycan biosynthetic process"/>
    <property type="evidence" value="ECO:0007669"/>
    <property type="project" value="UniProtKB-UniRule"/>
</dbReference>
<comment type="function">
    <text evidence="17 18">Catalyzes the last two sequential reactions in the de novo biosynthetic pathway for UDP-N-acetylglucosamine (UDP-GlcNAc). The C-terminal domain catalyzes the transfer of acetyl group from acetyl coenzyme A to glucosamine-1-phosphate (GlcN-1-P) to produce N-acetylglucosamine-1-phosphate (GlcNAc-1-P), which is converted into UDP-GlcNAc by the transfer of uridine 5-monophosphate (from uridine 5-triphosphate), a reaction catalyzed by the N-terminal domain.</text>
</comment>
<reference evidence="20" key="1">
    <citation type="submission" date="2013-07" db="EMBL/GenBank/DDBJ databases">
        <authorList>
            <person name="McIlroy S."/>
        </authorList>
    </citation>
    <scope>NUCLEOTIDE SEQUENCE [LARGE SCALE GENOMIC DNA]</scope>
    <source>
        <strain evidence="20">Run_A_D11</strain>
    </source>
</reference>
<comment type="catalytic activity">
    <reaction evidence="15 18">
        <text>alpha-D-glucosamine 1-phosphate + acetyl-CoA = N-acetyl-alpha-D-glucosamine 1-phosphate + CoA + H(+)</text>
        <dbReference type="Rhea" id="RHEA:13725"/>
        <dbReference type="ChEBI" id="CHEBI:15378"/>
        <dbReference type="ChEBI" id="CHEBI:57287"/>
        <dbReference type="ChEBI" id="CHEBI:57288"/>
        <dbReference type="ChEBI" id="CHEBI:57776"/>
        <dbReference type="ChEBI" id="CHEBI:58516"/>
        <dbReference type="EC" id="2.3.1.157"/>
    </reaction>
</comment>
<comment type="pathway">
    <text evidence="18">Nucleotide-sugar biosynthesis; UDP-N-acetyl-alpha-D-glucosamine biosynthesis; UDP-N-acetyl-alpha-D-glucosamine from N-acetyl-alpha-D-glucosamine 1-phosphate: step 1/1.</text>
</comment>
<feature type="binding site" evidence="18">
    <location>
        <begin position="103"/>
        <end position="105"/>
    </location>
    <ligand>
        <name>UDP-N-acetyl-alpha-D-glucosamine</name>
        <dbReference type="ChEBI" id="CHEBI:57705"/>
    </ligand>
</feature>
<keyword evidence="7 18" id="KW-0479">Metal-binding</keyword>
<gene>
    <name evidence="18 20" type="primary">glmU</name>
    <name evidence="20" type="ORF">BN873_140030</name>
</gene>
<dbReference type="SUPFAM" id="SSF51161">
    <property type="entry name" value="Trimeric LpxA-like enzymes"/>
    <property type="match status" value="1"/>
</dbReference>
<keyword evidence="13 18" id="KW-0012">Acyltransferase</keyword>
<feature type="binding site" evidence="18">
    <location>
        <position position="334"/>
    </location>
    <ligand>
        <name>UDP-N-acetyl-alpha-D-glucosamine</name>
        <dbReference type="ChEBI" id="CHEBI:57705"/>
    </ligand>
</feature>
<dbReference type="InterPro" id="IPR025877">
    <property type="entry name" value="MobA-like_NTP_Trfase"/>
</dbReference>
<evidence type="ECO:0000256" key="11">
    <source>
        <dbReference type="ARBA" id="ARBA00022984"/>
    </source>
</evidence>
<dbReference type="GO" id="GO:0006048">
    <property type="term" value="P:UDP-N-acetylglucosamine biosynthetic process"/>
    <property type="evidence" value="ECO:0007669"/>
    <property type="project" value="UniProtKB-UniPathway"/>
</dbReference>
<feature type="binding site" evidence="18">
    <location>
        <position position="352"/>
    </location>
    <ligand>
        <name>UDP-N-acetyl-alpha-D-glucosamine</name>
        <dbReference type="ChEBI" id="CHEBI:57705"/>
    </ligand>
</feature>
<comment type="pathway">
    <text evidence="18">Nucleotide-sugar biosynthesis; UDP-N-acetyl-alpha-D-glucosamine biosynthesis; N-acetyl-alpha-D-glucosamine 1-phosphate from alpha-D-glucosamine 6-phosphate (route II): step 2/2.</text>
</comment>
<feature type="binding site" evidence="18">
    <location>
        <position position="105"/>
    </location>
    <ligand>
        <name>Mg(2+)</name>
        <dbReference type="ChEBI" id="CHEBI:18420"/>
    </ligand>
</feature>
<feature type="binding site" evidence="18">
    <location>
        <position position="24"/>
    </location>
    <ligand>
        <name>UDP-N-acetyl-alpha-D-glucosamine</name>
        <dbReference type="ChEBI" id="CHEBI:57705"/>
    </ligand>
</feature>
<comment type="catalytic activity">
    <reaction evidence="16 18">
        <text>N-acetyl-alpha-D-glucosamine 1-phosphate + UTP + H(+) = UDP-N-acetyl-alpha-D-glucosamine + diphosphate</text>
        <dbReference type="Rhea" id="RHEA:13509"/>
        <dbReference type="ChEBI" id="CHEBI:15378"/>
        <dbReference type="ChEBI" id="CHEBI:33019"/>
        <dbReference type="ChEBI" id="CHEBI:46398"/>
        <dbReference type="ChEBI" id="CHEBI:57705"/>
        <dbReference type="ChEBI" id="CHEBI:57776"/>
        <dbReference type="EC" id="2.7.7.23"/>
    </reaction>
</comment>
<comment type="caution">
    <text evidence="20">The sequence shown here is derived from an EMBL/GenBank/DDBJ whole genome shotgun (WGS) entry which is preliminary data.</text>
</comment>
<keyword evidence="14 18" id="KW-0961">Cell wall biogenesis/degradation</keyword>
<dbReference type="InterPro" id="IPR001451">
    <property type="entry name" value="Hexapep"/>
</dbReference>
<feature type="binding site" evidence="18">
    <location>
        <begin position="81"/>
        <end position="82"/>
    </location>
    <ligand>
        <name>UDP-N-acetyl-alpha-D-glucosamine</name>
        <dbReference type="ChEBI" id="CHEBI:57705"/>
    </ligand>
</feature>
<dbReference type="OrthoDB" id="9775031at2"/>
<dbReference type="NCBIfam" id="TIGR01173">
    <property type="entry name" value="glmU"/>
    <property type="match status" value="1"/>
</dbReference>
<sequence>MMQQLSVVILAAGKGKRMVSDSPKVLHQIGGKPLLGHVLRTARCLDAAKRLVVYGHGGEAVKAAFASETDIVWVEQAQQLGTGHAIAQALPAIDPSDVVLVLYGDVPLIRAETLQPLVADARAGRLALLTVELINPSGYGRIVRDERGRVLRIVEHKEATPIERNLREINTGILAVSADKLRGWVSELDNDNSQGEYYLTDIIELAVRDGVPVEAFTVTEPAEVQGINDRQQLAELERFYQARQTEKLLIDGVTLLDPARVDIRGTISTGKDVVIDVNVIFEGNIRLGNRVRIGPFCLLRDAVIGDDVEIQSHCWIDSAEVGNGAHIGPFARLRPESRLAPGVHIGNFVETKKATIGPGSKVNHLTYIGDAEIGASVNIGAGTITCNYDGANKHKTVIGDGAFIGSNSSLVAPVQIGQGATVGAGSAVSGTVPDHGLCLTRAPRKDVANWERPTKPAKN</sequence>
<dbReference type="InterPro" id="IPR011004">
    <property type="entry name" value="Trimer_LpxA-like_sf"/>
</dbReference>
<feature type="region of interest" description="N-acetyltransferase" evidence="18">
    <location>
        <begin position="252"/>
        <end position="459"/>
    </location>
</feature>
<feature type="binding site" evidence="18">
    <location>
        <position position="441"/>
    </location>
    <ligand>
        <name>acetyl-CoA</name>
        <dbReference type="ChEBI" id="CHEBI:57288"/>
    </ligand>
</feature>
<dbReference type="HAMAP" id="MF_01631">
    <property type="entry name" value="GlmU"/>
    <property type="match status" value="1"/>
</dbReference>
<comment type="similarity">
    <text evidence="3 18">In the N-terminal section; belongs to the N-acetylglucosamine-1-phosphate uridyltransferase family.</text>
</comment>
<comment type="subcellular location">
    <subcellularLocation>
        <location evidence="1 18">Cytoplasm</location>
    </subcellularLocation>
</comment>
<feature type="region of interest" description="Pyrophosphorylase" evidence="18">
    <location>
        <begin position="1"/>
        <end position="230"/>
    </location>
</feature>
<comment type="subunit">
    <text evidence="18">Homotrimer.</text>
</comment>
<dbReference type="RefSeq" id="WP_048670327.1">
    <property type="nucleotide sequence ID" value="NZ_CBTJ020000019.1"/>
</dbReference>
<accession>W6M1A4</accession>
<dbReference type="GO" id="GO:0009245">
    <property type="term" value="P:lipid A biosynthetic process"/>
    <property type="evidence" value="ECO:0007669"/>
    <property type="project" value="UniProtKB-UniRule"/>
</dbReference>
<dbReference type="GO" id="GO:0016020">
    <property type="term" value="C:membrane"/>
    <property type="evidence" value="ECO:0007669"/>
    <property type="project" value="GOC"/>
</dbReference>
<dbReference type="InterPro" id="IPR018357">
    <property type="entry name" value="Hexapep_transf_CS"/>
</dbReference>
<evidence type="ECO:0000256" key="12">
    <source>
        <dbReference type="ARBA" id="ARBA00023268"/>
    </source>
</evidence>
<feature type="binding site" evidence="18">
    <location>
        <begin position="10"/>
        <end position="13"/>
    </location>
    <ligand>
        <name>UDP-N-acetyl-alpha-D-glucosamine</name>
        <dbReference type="ChEBI" id="CHEBI:57705"/>
    </ligand>
</feature>
<dbReference type="Gene3D" id="3.90.550.10">
    <property type="entry name" value="Spore Coat Polysaccharide Biosynthesis Protein SpsA, Chain A"/>
    <property type="match status" value="1"/>
</dbReference>
<dbReference type="PROSITE" id="PS00101">
    <property type="entry name" value="HEXAPEP_TRANSFERASES"/>
    <property type="match status" value="1"/>
</dbReference>
<dbReference type="PANTHER" id="PTHR43584">
    <property type="entry name" value="NUCLEOTIDYL TRANSFERASE"/>
    <property type="match status" value="1"/>
</dbReference>
<evidence type="ECO:0000256" key="9">
    <source>
        <dbReference type="ARBA" id="ARBA00022842"/>
    </source>
</evidence>
<keyword evidence="10 18" id="KW-0133">Cell shape</keyword>
<dbReference type="UniPathway" id="UPA00973"/>
<evidence type="ECO:0000256" key="4">
    <source>
        <dbReference type="ARBA" id="ARBA00022490"/>
    </source>
</evidence>
<dbReference type="InterPro" id="IPR050065">
    <property type="entry name" value="GlmU-like"/>
</dbReference>
<feature type="binding site" evidence="18">
    <location>
        <position position="381"/>
    </location>
    <ligand>
        <name>acetyl-CoA</name>
        <dbReference type="ChEBI" id="CHEBI:57288"/>
    </ligand>
</feature>
<organism evidence="20 21">
    <name type="scientific">Candidatus Competibacter denitrificans Run_A_D11</name>
    <dbReference type="NCBI Taxonomy" id="1400863"/>
    <lineage>
        <taxon>Bacteria</taxon>
        <taxon>Pseudomonadati</taxon>
        <taxon>Pseudomonadota</taxon>
        <taxon>Gammaproteobacteria</taxon>
        <taxon>Candidatus Competibacteraceae</taxon>
        <taxon>Candidatus Competibacter</taxon>
    </lineage>
</organism>
<dbReference type="STRING" id="1400863.BN873_140030"/>
<evidence type="ECO:0000256" key="17">
    <source>
        <dbReference type="ARBA" id="ARBA00049628"/>
    </source>
</evidence>
<dbReference type="Gene3D" id="2.160.10.10">
    <property type="entry name" value="Hexapeptide repeat proteins"/>
    <property type="match status" value="1"/>
</dbReference>
<evidence type="ECO:0000256" key="15">
    <source>
        <dbReference type="ARBA" id="ARBA00048247"/>
    </source>
</evidence>
<dbReference type="GO" id="GO:0008360">
    <property type="term" value="P:regulation of cell shape"/>
    <property type="evidence" value="ECO:0007669"/>
    <property type="project" value="UniProtKB-KW"/>
</dbReference>
<dbReference type="GO" id="GO:0019134">
    <property type="term" value="F:glucosamine-1-phosphate N-acetyltransferase activity"/>
    <property type="evidence" value="ECO:0007669"/>
    <property type="project" value="UniProtKB-UniRule"/>
</dbReference>
<reference evidence="20" key="2">
    <citation type="submission" date="2014-03" db="EMBL/GenBank/DDBJ databases">
        <title>Candidatus Competibacter-lineage genomes retrieved from metagenomes reveal functional metabolic diversity.</title>
        <authorList>
            <person name="McIlroy S.J."/>
            <person name="Albertsen M."/>
            <person name="Andresen E.K."/>
            <person name="Saunders A.M."/>
            <person name="Kristiansen R."/>
            <person name="Stokholm-Bjerregaard M."/>
            <person name="Nielsen K.L."/>
            <person name="Nielsen P.H."/>
        </authorList>
    </citation>
    <scope>NUCLEOTIDE SEQUENCE</scope>
    <source>
        <strain evidence="20">Run_A_D11</strain>
    </source>
</reference>
<dbReference type="CDD" id="cd03353">
    <property type="entry name" value="LbH_GlmU_C"/>
    <property type="match status" value="1"/>
</dbReference>
<dbReference type="EC" id="2.7.7.23" evidence="18"/>
<comment type="pathway">
    <text evidence="18">Bacterial outer membrane biogenesis; LPS lipid A biosynthesis.</text>
</comment>
<feature type="binding site" evidence="18">
    <location>
        <position position="140"/>
    </location>
    <ligand>
        <name>UDP-N-acetyl-alpha-D-glucosamine</name>
        <dbReference type="ChEBI" id="CHEBI:57705"/>
    </ligand>
</feature>
<comment type="similarity">
    <text evidence="2 18">In the C-terminal section; belongs to the transferase hexapeptide repeat family.</text>
</comment>
<evidence type="ECO:0000313" key="20">
    <source>
        <dbReference type="EMBL" id="CDI01207.1"/>
    </source>
</evidence>
<evidence type="ECO:0000256" key="10">
    <source>
        <dbReference type="ARBA" id="ARBA00022960"/>
    </source>
</evidence>
<dbReference type="InterPro" id="IPR038009">
    <property type="entry name" value="GlmU_C_LbH"/>
</dbReference>
<evidence type="ECO:0000256" key="3">
    <source>
        <dbReference type="ARBA" id="ARBA00007947"/>
    </source>
</evidence>
<dbReference type="GO" id="GO:0000902">
    <property type="term" value="P:cell morphogenesis"/>
    <property type="evidence" value="ECO:0007669"/>
    <property type="project" value="UniProtKB-UniRule"/>
</dbReference>
<dbReference type="InterPro" id="IPR005882">
    <property type="entry name" value="Bifunctional_GlmU"/>
</dbReference>
<feature type="binding site" evidence="18">
    <location>
        <position position="424"/>
    </location>
    <ligand>
        <name>acetyl-CoA</name>
        <dbReference type="ChEBI" id="CHEBI:57288"/>
    </ligand>
</feature>
<feature type="active site" description="Proton acceptor" evidence="18">
    <location>
        <position position="364"/>
    </location>
</feature>
<protein>
    <recommendedName>
        <fullName evidence="18">Bifunctional protein GlmU</fullName>
    </recommendedName>
    <domain>
        <recommendedName>
            <fullName evidence="18">UDP-N-acetylglucosamine pyrophosphorylase</fullName>
            <ecNumber evidence="18">2.7.7.23</ecNumber>
        </recommendedName>
        <alternativeName>
            <fullName evidence="18">N-acetylglucosamine-1-phosphate uridyltransferase</fullName>
        </alternativeName>
    </domain>
    <domain>
        <recommendedName>
            <fullName evidence="18">Glucosamine-1-phosphate N-acetyltransferase</fullName>
            <ecNumber evidence="18">2.3.1.157</ecNumber>
        </recommendedName>
    </domain>
</protein>
<keyword evidence="9 18" id="KW-0460">Magnesium</keyword>
<feature type="binding site" evidence="18">
    <location>
        <position position="378"/>
    </location>
    <ligand>
        <name>UDP-N-acetyl-alpha-D-glucosamine</name>
        <dbReference type="ChEBI" id="CHEBI:57705"/>
    </ligand>
</feature>
<feature type="domain" description="MobA-like NTP transferase" evidence="19">
    <location>
        <begin position="7"/>
        <end position="124"/>
    </location>
</feature>
<dbReference type="CDD" id="cd02540">
    <property type="entry name" value="GT2_GlmU_N_bac"/>
    <property type="match status" value="1"/>
</dbReference>
<evidence type="ECO:0000256" key="16">
    <source>
        <dbReference type="ARBA" id="ARBA00048493"/>
    </source>
</evidence>
<evidence type="ECO:0000256" key="14">
    <source>
        <dbReference type="ARBA" id="ARBA00023316"/>
    </source>
</evidence>
<name>W6M1A4_9GAMM</name>
<dbReference type="GO" id="GO:0003977">
    <property type="term" value="F:UDP-N-acetylglucosamine diphosphorylase activity"/>
    <property type="evidence" value="ECO:0007669"/>
    <property type="project" value="UniProtKB-UniRule"/>
</dbReference>
<feature type="binding site" evidence="18">
    <location>
        <position position="76"/>
    </location>
    <ligand>
        <name>UDP-N-acetyl-alpha-D-glucosamine</name>
        <dbReference type="ChEBI" id="CHEBI:57705"/>
    </ligand>
</feature>
<keyword evidence="6 18" id="KW-0548">Nucleotidyltransferase</keyword>
<proteinExistence type="inferred from homology"/>
<evidence type="ECO:0000256" key="1">
    <source>
        <dbReference type="ARBA" id="ARBA00004496"/>
    </source>
</evidence>
<keyword evidence="5 18" id="KW-0808">Transferase</keyword>
<evidence type="ECO:0000256" key="8">
    <source>
        <dbReference type="ARBA" id="ARBA00022737"/>
    </source>
</evidence>
<dbReference type="Pfam" id="PF00132">
    <property type="entry name" value="Hexapep"/>
    <property type="match status" value="1"/>
</dbReference>
<keyword evidence="11 18" id="KW-0573">Peptidoglycan synthesis</keyword>
<dbReference type="GO" id="GO:0005737">
    <property type="term" value="C:cytoplasm"/>
    <property type="evidence" value="ECO:0007669"/>
    <property type="project" value="UniProtKB-SubCell"/>
</dbReference>
<feature type="region of interest" description="Linker" evidence="18">
    <location>
        <begin position="231"/>
        <end position="251"/>
    </location>
</feature>
<evidence type="ECO:0000259" key="19">
    <source>
        <dbReference type="Pfam" id="PF12804"/>
    </source>
</evidence>
<keyword evidence="21" id="KW-1185">Reference proteome</keyword>